<dbReference type="EMBL" id="CAADEY010000042">
    <property type="protein sequence ID" value="VFJ54111.1"/>
    <property type="molecule type" value="Genomic_DNA"/>
</dbReference>
<name>A0A450SKN6_9GAMM</name>
<evidence type="ECO:0000313" key="1">
    <source>
        <dbReference type="EMBL" id="VFJ54111.1"/>
    </source>
</evidence>
<accession>A0A450SKN6</accession>
<organism evidence="1">
    <name type="scientific">Candidatus Kentrum sp. DK</name>
    <dbReference type="NCBI Taxonomy" id="2126562"/>
    <lineage>
        <taxon>Bacteria</taxon>
        <taxon>Pseudomonadati</taxon>
        <taxon>Pseudomonadota</taxon>
        <taxon>Gammaproteobacteria</taxon>
        <taxon>Candidatus Kentrum</taxon>
    </lineage>
</organism>
<proteinExistence type="predicted"/>
<sequence length="52" mass="6080">MEVIDQFDEVDKVECTLLQDTLRWDRGASLTENRVVDITPDIPHIFSDFQDL</sequence>
<protein>
    <submittedName>
        <fullName evidence="1">Uncharacterized protein</fullName>
    </submittedName>
</protein>
<gene>
    <name evidence="1" type="ORF">BECKDK2373C_GA0170839_10426</name>
</gene>
<reference evidence="1" key="1">
    <citation type="submission" date="2019-02" db="EMBL/GenBank/DDBJ databases">
        <authorList>
            <person name="Gruber-Vodicka R. H."/>
            <person name="Seah K. B. B."/>
        </authorList>
    </citation>
    <scope>NUCLEOTIDE SEQUENCE</scope>
    <source>
        <strain evidence="1">BECK_DK161</strain>
    </source>
</reference>
<dbReference type="AlphaFoldDB" id="A0A450SKN6"/>